<gene>
    <name evidence="2" type="ORF">ACFFK0_08905</name>
</gene>
<sequence length="89" mass="10314">MKKQIGYAVLFSLAMAVPLDYAIFLISGSLYMSGLMQPGEFENLQGENAFVVVHYEMVWSHLMMESICIFVLYTTILLFRRRLAKEREL</sequence>
<dbReference type="EMBL" id="JBHLWN010000031">
    <property type="protein sequence ID" value="MFC0212581.1"/>
    <property type="molecule type" value="Genomic_DNA"/>
</dbReference>
<keyword evidence="3" id="KW-1185">Reference proteome</keyword>
<feature type="transmembrane region" description="Helical" evidence="1">
    <location>
        <begin position="7"/>
        <end position="32"/>
    </location>
</feature>
<feature type="transmembrane region" description="Helical" evidence="1">
    <location>
        <begin position="58"/>
        <end position="79"/>
    </location>
</feature>
<evidence type="ECO:0000313" key="2">
    <source>
        <dbReference type="EMBL" id="MFC0212581.1"/>
    </source>
</evidence>
<accession>A0ABV6DIW3</accession>
<keyword evidence="1" id="KW-1133">Transmembrane helix</keyword>
<name>A0ABV6DIW3_9BACL</name>
<reference evidence="2 3" key="1">
    <citation type="submission" date="2024-09" db="EMBL/GenBank/DDBJ databases">
        <authorList>
            <person name="Sun Q."/>
            <person name="Mori K."/>
        </authorList>
    </citation>
    <scope>NUCLEOTIDE SEQUENCE [LARGE SCALE GENOMIC DNA]</scope>
    <source>
        <strain evidence="2 3">CCM 7759</strain>
    </source>
</reference>
<proteinExistence type="predicted"/>
<dbReference type="Proteomes" id="UP001589776">
    <property type="component" value="Unassembled WGS sequence"/>
</dbReference>
<evidence type="ECO:0000313" key="3">
    <source>
        <dbReference type="Proteomes" id="UP001589776"/>
    </source>
</evidence>
<comment type="caution">
    <text evidence="2">The sequence shown here is derived from an EMBL/GenBank/DDBJ whole genome shotgun (WGS) entry which is preliminary data.</text>
</comment>
<keyword evidence="1" id="KW-0472">Membrane</keyword>
<dbReference type="RefSeq" id="WP_377469770.1">
    <property type="nucleotide sequence ID" value="NZ_JBHLWN010000031.1"/>
</dbReference>
<evidence type="ECO:0000256" key="1">
    <source>
        <dbReference type="SAM" id="Phobius"/>
    </source>
</evidence>
<protein>
    <submittedName>
        <fullName evidence="2">Uncharacterized protein</fullName>
    </submittedName>
</protein>
<organism evidence="2 3">
    <name type="scientific">Paenibacillus chartarius</name>
    <dbReference type="NCBI Taxonomy" id="747481"/>
    <lineage>
        <taxon>Bacteria</taxon>
        <taxon>Bacillati</taxon>
        <taxon>Bacillota</taxon>
        <taxon>Bacilli</taxon>
        <taxon>Bacillales</taxon>
        <taxon>Paenibacillaceae</taxon>
        <taxon>Paenibacillus</taxon>
    </lineage>
</organism>
<keyword evidence="1" id="KW-0812">Transmembrane</keyword>